<comment type="caution">
    <text evidence="2">The sequence shown here is derived from an EMBL/GenBank/DDBJ whole genome shotgun (WGS) entry which is preliminary data.</text>
</comment>
<dbReference type="RefSeq" id="WP_048101297.1">
    <property type="nucleotide sequence ID" value="NZ_JBBYJF010000033.1"/>
</dbReference>
<dbReference type="Gene3D" id="1.10.150.240">
    <property type="entry name" value="Putative phosphatase, domain 2"/>
    <property type="match status" value="1"/>
</dbReference>
<dbReference type="PANTHER" id="PTHR43434">
    <property type="entry name" value="PHOSPHOGLYCOLATE PHOSPHATASE"/>
    <property type="match status" value="1"/>
</dbReference>
<dbReference type="GO" id="GO:0006281">
    <property type="term" value="P:DNA repair"/>
    <property type="evidence" value="ECO:0007669"/>
    <property type="project" value="TreeGrafter"/>
</dbReference>
<dbReference type="SFLD" id="SFLDG01135">
    <property type="entry name" value="C1.5.6:_HAD__Beta-PGM__Phospha"/>
    <property type="match status" value="1"/>
</dbReference>
<dbReference type="Proteomes" id="UP000050515">
    <property type="component" value="Unassembled WGS sequence"/>
</dbReference>
<dbReference type="InterPro" id="IPR006439">
    <property type="entry name" value="HAD-SF_hydro_IA"/>
</dbReference>
<dbReference type="PATRIC" id="fig|507754.4.peg.554"/>
<dbReference type="GeneID" id="84221144"/>
<dbReference type="SFLD" id="SFLDG01129">
    <property type="entry name" value="C1.5:_HAD__Beta-PGM__Phosphata"/>
    <property type="match status" value="1"/>
</dbReference>
<dbReference type="PRINTS" id="PR00413">
    <property type="entry name" value="HADHALOGNASE"/>
</dbReference>
<dbReference type="EMBL" id="LKBG01000226">
    <property type="protein sequence ID" value="KQB34672.1"/>
    <property type="molecule type" value="Genomic_DNA"/>
</dbReference>
<accession>A0A0P9ER03</accession>
<sequence length="205" mass="23118">MGIPTYGIIFDLDGTIWDSVEYRIKAWKQALHDYGIDTDPEIIRLLIGYPGTMLIKAVNGRDPNIEKSEEEYFGNYINYVKFFPDVDKTFKELKNMGFKIAIVTSSRRAMVSRLKINVDAIVTMDDVKNGKPDVEPYLKALEIMNVSANNAVAVGDIDNDLIPAKRLGMTAVLVTHGAKKDADHKDFSIVNIYDVINVVKKRFNL</sequence>
<evidence type="ECO:0000313" key="4">
    <source>
        <dbReference type="Proteomes" id="UP000050320"/>
    </source>
</evidence>
<evidence type="ECO:0000313" key="3">
    <source>
        <dbReference type="EMBL" id="KQB34672.1"/>
    </source>
</evidence>
<organism evidence="2 5">
    <name type="scientific">Acidiplasma aeolicum</name>
    <dbReference type="NCBI Taxonomy" id="507754"/>
    <lineage>
        <taxon>Archaea</taxon>
        <taxon>Methanobacteriati</taxon>
        <taxon>Thermoplasmatota</taxon>
        <taxon>Thermoplasmata</taxon>
        <taxon>Thermoplasmatales</taxon>
        <taxon>Ferroplasmaceae</taxon>
        <taxon>Acidiplasma</taxon>
    </lineage>
</organism>
<proteinExistence type="inferred from homology"/>
<protein>
    <submittedName>
        <fullName evidence="2">Phosphatase</fullName>
    </submittedName>
</protein>
<name>A0A0P9ER03_9ARCH</name>
<dbReference type="SFLD" id="SFLDS00003">
    <property type="entry name" value="Haloacid_Dehalogenase"/>
    <property type="match status" value="1"/>
</dbReference>
<dbReference type="Pfam" id="PF13419">
    <property type="entry name" value="HAD_2"/>
    <property type="match status" value="1"/>
</dbReference>
<evidence type="ECO:0000313" key="2">
    <source>
        <dbReference type="EMBL" id="KPV46075.1"/>
    </source>
</evidence>
<comment type="similarity">
    <text evidence="1">Belongs to the HAD-like hydrolase superfamily.</text>
</comment>
<dbReference type="PANTHER" id="PTHR43434:SF1">
    <property type="entry name" value="PHOSPHOGLYCOLATE PHOSPHATASE"/>
    <property type="match status" value="1"/>
</dbReference>
<dbReference type="InterPro" id="IPR036412">
    <property type="entry name" value="HAD-like_sf"/>
</dbReference>
<dbReference type="SUPFAM" id="SSF56784">
    <property type="entry name" value="HAD-like"/>
    <property type="match status" value="1"/>
</dbReference>
<dbReference type="InterPro" id="IPR023214">
    <property type="entry name" value="HAD_sf"/>
</dbReference>
<dbReference type="EMBL" id="LJCQ01000310">
    <property type="protein sequence ID" value="KPV46075.1"/>
    <property type="molecule type" value="Genomic_DNA"/>
</dbReference>
<keyword evidence="4" id="KW-1185">Reference proteome</keyword>
<gene>
    <name evidence="3" type="ORF">AOG54_04050</name>
    <name evidence="2" type="ORF">SE19_07140</name>
</gene>
<dbReference type="OrthoDB" id="31229at2157"/>
<dbReference type="NCBIfam" id="TIGR01549">
    <property type="entry name" value="HAD-SF-IA-v1"/>
    <property type="match status" value="1"/>
</dbReference>
<reference evidence="2 5" key="1">
    <citation type="submission" date="2015-09" db="EMBL/GenBank/DDBJ databases">
        <title>Draft genome sequence of Acidiplasma aeolicum DSM 18409.</title>
        <authorList>
            <person name="Hemp J."/>
        </authorList>
    </citation>
    <scope>NUCLEOTIDE SEQUENCE [LARGE SCALE GENOMIC DNA]</scope>
    <source>
        <strain evidence="2 5">V</strain>
    </source>
</reference>
<dbReference type="Proteomes" id="UP000050320">
    <property type="component" value="Unassembled WGS sequence"/>
</dbReference>
<evidence type="ECO:0000256" key="1">
    <source>
        <dbReference type="ARBA" id="ARBA00007958"/>
    </source>
</evidence>
<dbReference type="InterPro" id="IPR023198">
    <property type="entry name" value="PGP-like_dom2"/>
</dbReference>
<evidence type="ECO:0000313" key="5">
    <source>
        <dbReference type="Proteomes" id="UP000050515"/>
    </source>
</evidence>
<dbReference type="InterPro" id="IPR041492">
    <property type="entry name" value="HAD_2"/>
</dbReference>
<dbReference type="GO" id="GO:0008967">
    <property type="term" value="F:phosphoglycolate phosphatase activity"/>
    <property type="evidence" value="ECO:0007669"/>
    <property type="project" value="TreeGrafter"/>
</dbReference>
<dbReference type="AlphaFoldDB" id="A0A0P9ER03"/>
<dbReference type="InterPro" id="IPR050155">
    <property type="entry name" value="HAD-like_hydrolase_sf"/>
</dbReference>
<reference evidence="3 4" key="2">
    <citation type="submission" date="2015-09" db="EMBL/GenBank/DDBJ databases">
        <title>Heavy metals and arsenic resistance mechanisms in polyextremophilic archaea of the family Ferroplasmaceae.</title>
        <authorList>
            <person name="Bulaev A.G."/>
            <person name="Kanygina A.V."/>
        </authorList>
    </citation>
    <scope>NUCLEOTIDE SEQUENCE [LARGE SCALE GENOMIC DNA]</scope>
    <source>
        <strain evidence="3 4">VT</strain>
    </source>
</reference>
<dbReference type="NCBIfam" id="TIGR01509">
    <property type="entry name" value="HAD-SF-IA-v3"/>
    <property type="match status" value="1"/>
</dbReference>
<dbReference type="Gene3D" id="3.40.50.1000">
    <property type="entry name" value="HAD superfamily/HAD-like"/>
    <property type="match status" value="1"/>
</dbReference>